<feature type="non-terminal residue" evidence="1">
    <location>
        <position position="157"/>
    </location>
</feature>
<organism evidence="1 2">
    <name type="scientific">Obba rivulosa</name>
    <dbReference type="NCBI Taxonomy" id="1052685"/>
    <lineage>
        <taxon>Eukaryota</taxon>
        <taxon>Fungi</taxon>
        <taxon>Dikarya</taxon>
        <taxon>Basidiomycota</taxon>
        <taxon>Agaricomycotina</taxon>
        <taxon>Agaricomycetes</taxon>
        <taxon>Polyporales</taxon>
        <taxon>Gelatoporiaceae</taxon>
        <taxon>Obba</taxon>
    </lineage>
</organism>
<evidence type="ECO:0000313" key="2">
    <source>
        <dbReference type="Proteomes" id="UP000250043"/>
    </source>
</evidence>
<proteinExistence type="predicted"/>
<dbReference type="AlphaFoldDB" id="A0A8E2AT00"/>
<gene>
    <name evidence="1" type="ORF">OBBRIDRAFT_699008</name>
</gene>
<reference evidence="1 2" key="1">
    <citation type="submission" date="2016-07" db="EMBL/GenBank/DDBJ databases">
        <title>Draft genome of the white-rot fungus Obba rivulosa 3A-2.</title>
        <authorList>
            <consortium name="DOE Joint Genome Institute"/>
            <person name="Miettinen O."/>
            <person name="Riley R."/>
            <person name="Acob R."/>
            <person name="Barry K."/>
            <person name="Cullen D."/>
            <person name="De Vries R."/>
            <person name="Hainaut M."/>
            <person name="Hatakka A."/>
            <person name="Henrissat B."/>
            <person name="Hilden K."/>
            <person name="Kuo R."/>
            <person name="Labutti K."/>
            <person name="Lipzen A."/>
            <person name="Makela M.R."/>
            <person name="Sandor L."/>
            <person name="Spatafora J.W."/>
            <person name="Grigoriev I.V."/>
            <person name="Hibbett D.S."/>
        </authorList>
    </citation>
    <scope>NUCLEOTIDE SEQUENCE [LARGE SCALE GENOMIC DNA]</scope>
    <source>
        <strain evidence="1 2">3A-2</strain>
    </source>
</reference>
<evidence type="ECO:0000313" key="1">
    <source>
        <dbReference type="EMBL" id="OCH89828.1"/>
    </source>
</evidence>
<protein>
    <submittedName>
        <fullName evidence="1">Uncharacterized protein</fullName>
    </submittedName>
</protein>
<name>A0A8E2AT00_9APHY</name>
<feature type="non-terminal residue" evidence="1">
    <location>
        <position position="1"/>
    </location>
</feature>
<dbReference type="EMBL" id="KV722418">
    <property type="protein sequence ID" value="OCH89828.1"/>
    <property type="molecule type" value="Genomic_DNA"/>
</dbReference>
<dbReference type="Proteomes" id="UP000250043">
    <property type="component" value="Unassembled WGS sequence"/>
</dbReference>
<dbReference type="OrthoDB" id="2800937at2759"/>
<accession>A0A8E2AT00</accession>
<keyword evidence="2" id="KW-1185">Reference proteome</keyword>
<sequence length="157" mass="17744">LSPLLELQQSTVFPTEAHKFLGVLVDRALRFCKHVAYPLVKGTKWVAQFKRVMRPCFSLSYCLFKCLYFSIAVPSFLYVVDIFITPVQALEGRKRLYGSVGAVNKLARVHRQALLIMTGALHTTAMNVLEAHTDILPFRLLVDKLCQRATVCMCTLP</sequence>